<feature type="compositionally biased region" description="Low complexity" evidence="1">
    <location>
        <begin position="889"/>
        <end position="898"/>
    </location>
</feature>
<feature type="compositionally biased region" description="Basic and acidic residues" evidence="1">
    <location>
        <begin position="72"/>
        <end position="86"/>
    </location>
</feature>
<dbReference type="OrthoDB" id="5330253at2759"/>
<feature type="compositionally biased region" description="Low complexity" evidence="1">
    <location>
        <begin position="126"/>
        <end position="138"/>
    </location>
</feature>
<proteinExistence type="predicted"/>
<feature type="compositionally biased region" description="Polar residues" evidence="1">
    <location>
        <begin position="88"/>
        <end position="98"/>
    </location>
</feature>
<feature type="compositionally biased region" description="Polar residues" evidence="1">
    <location>
        <begin position="909"/>
        <end position="927"/>
    </location>
</feature>
<accession>A0A0D0TTH2</accession>
<evidence type="ECO:0000313" key="2">
    <source>
        <dbReference type="EMBL" id="KIR49912.1"/>
    </source>
</evidence>
<feature type="region of interest" description="Disordered" evidence="1">
    <location>
        <begin position="1"/>
        <end position="142"/>
    </location>
</feature>
<dbReference type="Pfam" id="PF10295">
    <property type="entry name" value="DUF2406"/>
    <property type="match status" value="1"/>
</dbReference>
<feature type="compositionally biased region" description="Polar residues" evidence="1">
    <location>
        <begin position="793"/>
        <end position="806"/>
    </location>
</feature>
<gene>
    <name evidence="2" type="ORF">I312_01006</name>
</gene>
<feature type="region of interest" description="Disordered" evidence="1">
    <location>
        <begin position="459"/>
        <end position="771"/>
    </location>
</feature>
<feature type="compositionally biased region" description="Basic and acidic residues" evidence="1">
    <location>
        <begin position="812"/>
        <end position="825"/>
    </location>
</feature>
<evidence type="ECO:0000256" key="1">
    <source>
        <dbReference type="SAM" id="MobiDB-lite"/>
    </source>
</evidence>
<feature type="compositionally biased region" description="Low complexity" evidence="1">
    <location>
        <begin position="341"/>
        <end position="350"/>
    </location>
</feature>
<dbReference type="AlphaFoldDB" id="A0A0D0TTH2"/>
<protein>
    <submittedName>
        <fullName evidence="2">Unplaced genomic scaffold supercont1.2, whole genome shotgun sequence</fullName>
    </submittedName>
</protein>
<feature type="compositionally biased region" description="Basic and acidic residues" evidence="1">
    <location>
        <begin position="615"/>
        <end position="661"/>
    </location>
</feature>
<dbReference type="InterPro" id="IPR018809">
    <property type="entry name" value="DUF2406"/>
</dbReference>
<organism evidence="2">
    <name type="scientific">Cryptococcus bacillisporus CA1280</name>
    <dbReference type="NCBI Taxonomy" id="1296109"/>
    <lineage>
        <taxon>Eukaryota</taxon>
        <taxon>Fungi</taxon>
        <taxon>Dikarya</taxon>
        <taxon>Basidiomycota</taxon>
        <taxon>Agaricomycotina</taxon>
        <taxon>Tremellomycetes</taxon>
        <taxon>Tremellales</taxon>
        <taxon>Cryptococcaceae</taxon>
        <taxon>Cryptococcus</taxon>
        <taxon>Cryptococcus gattii species complex</taxon>
    </lineage>
</organism>
<feature type="region of interest" description="Disordered" evidence="1">
    <location>
        <begin position="341"/>
        <end position="363"/>
    </location>
</feature>
<sequence length="1057" mass="112547">MAVYTNQLQPWEENQSPSPTEVAENPYELAFAPLRTSSLQICPPGPPSPVNTLHSRLSGDPDSPPPAWKRRSSVDRRPSISSEHQRRLSASSTNNSLRSVGDHASPQNISARASRSPVESVRSAQSISPTPSSRTAPPSRRHPNLAMTIATARPPATTIPSMVSHESSDGLSLSLGNGLALPNPAFRRRAGECASSARSSIVSTQDLNSLTSEELWTLGQEEVPDMSNPMRTAAERPLDTVRRLSTIADTDIVYHAGLPSEVIWPSAPPSEEFLYQPPRNKSFTSIQSSPKRLSLRRSYRRTSAADISTPTLTKDKIKPGARSMPVSPVAPRKINMLSSAHSSSTSLSSHQAIPPNKSFPALGNPKLGPPASLYSKDLISSLAPREGGYAVAATIGGITSPAGSVLSSDKRRSSYADSAVSRTRAPLARSAGMGRWSLDGGEIVPKNYGKPYLTSSAATTSSNLTAPPLTSNQADVYPSEPRGPARSQVPEGALPPAINLHGASTQSSPVSGAIQRSSPNPSPLSQQTHAQDITSNEAGDTAEGSNVSEATSDKCPVETAVSAPIKLSTSKTSIPTDSIAIESATPPPINEKSKKQLAKDTKAQRKAEAQAVARAKAEQMKQDLAKKQQQREEEQRRKIETKQKEKEEKARRKAEKKEKKNGFLRKPASSALTKAEIESAVASSQAEAPANKIEVSTTTSKPAPAIISSSPSLPAMQSALSVNKLSTVRPEASESGQTSPSPMPAGQSLSSSKTGEKQGENDKRPEVKLKRSFFGTLKKRFSYYAVDKEGVSPMSSQRARRSTTVAGPTGIREQEAGKTGHEKQEANGLFKRRLEKDGLIAPPSRQTSSIAVAPDSSIHRRDDTVTEETSEITADESPRTVRPNSTLISSPSGSSSSSRHQIPRKPISTEETFSNKLLSQSSFSDARNPSLIEGDISSEHTRADDQISDVLSPSAATIEDFGTNLGSSSPAPMPVTPSTSGDSQLSYIHSHASHNSNITPVTSVSESEALSDEGLRMGKESKELQQSGGEIPPEREGSDETVLAIKMDPTSSPIIAV</sequence>
<feature type="compositionally biased region" description="Basic and acidic residues" evidence="1">
    <location>
        <begin position="754"/>
        <end position="769"/>
    </location>
</feature>
<feature type="compositionally biased region" description="Polar residues" evidence="1">
    <location>
        <begin position="1"/>
        <end position="19"/>
    </location>
</feature>
<feature type="region of interest" description="Disordered" evidence="1">
    <location>
        <begin position="281"/>
        <end position="302"/>
    </location>
</feature>
<dbReference type="EMBL" id="KN847974">
    <property type="protein sequence ID" value="KIR49912.1"/>
    <property type="molecule type" value="Genomic_DNA"/>
</dbReference>
<feature type="compositionally biased region" description="Polar residues" evidence="1">
    <location>
        <begin position="567"/>
        <end position="576"/>
    </location>
</feature>
<name>A0A0D0TTH2_CRYGA</name>
<feature type="compositionally biased region" description="Polar residues" evidence="1">
    <location>
        <begin position="964"/>
        <end position="1008"/>
    </location>
</feature>
<feature type="compositionally biased region" description="Basic and acidic residues" evidence="1">
    <location>
        <begin position="591"/>
        <end position="608"/>
    </location>
</feature>
<feature type="region of interest" description="Disordered" evidence="1">
    <location>
        <begin position="789"/>
        <end position="1040"/>
    </location>
</feature>
<dbReference type="HOGENOM" id="CLU_289838_0_0_1"/>
<feature type="compositionally biased region" description="Low complexity" evidence="1">
    <location>
        <begin position="702"/>
        <end position="715"/>
    </location>
</feature>
<reference evidence="2" key="1">
    <citation type="submission" date="2015-01" db="EMBL/GenBank/DDBJ databases">
        <title>The Genome Sequence of Cryptococcus gattii CA1280.</title>
        <authorList>
            <consortium name="The Broad Institute Genomics Platform"/>
            <person name="Cuomo C."/>
            <person name="Litvintseva A."/>
            <person name="Chen Y."/>
            <person name="Heitman J."/>
            <person name="Sun S."/>
            <person name="Springer D."/>
            <person name="Dromer F."/>
            <person name="Young S."/>
            <person name="Zeng Q."/>
            <person name="Gargeya S."/>
            <person name="Abouelleil A."/>
            <person name="Alvarado L."/>
            <person name="Chapman S.B."/>
            <person name="Gainer-Dewar J."/>
            <person name="Goldberg J."/>
            <person name="Griggs A."/>
            <person name="Gujja S."/>
            <person name="Hansen M."/>
            <person name="Howarth C."/>
            <person name="Imamovic A."/>
            <person name="Larimer J."/>
            <person name="Murphy C."/>
            <person name="Naylor J."/>
            <person name="Pearson M."/>
            <person name="Priest M."/>
            <person name="Roberts A."/>
            <person name="Saif S."/>
            <person name="Shea T."/>
            <person name="Sykes S."/>
            <person name="Wortman J."/>
            <person name="Nusbaum C."/>
            <person name="Birren B."/>
        </authorList>
    </citation>
    <scope>NUCLEOTIDE SEQUENCE [LARGE SCALE GENOMIC DNA]</scope>
    <source>
        <strain evidence="2">CA1280</strain>
    </source>
</reference>
<feature type="compositionally biased region" description="Basic and acidic residues" evidence="1">
    <location>
        <begin position="1013"/>
        <end position="1023"/>
    </location>
</feature>
<feature type="compositionally biased region" description="Acidic residues" evidence="1">
    <location>
        <begin position="865"/>
        <end position="874"/>
    </location>
</feature>
<feature type="compositionally biased region" description="Polar residues" evidence="1">
    <location>
        <begin position="502"/>
        <end position="550"/>
    </location>
</feature>